<dbReference type="PROSITE" id="PS50045">
    <property type="entry name" value="SIGMA54_INTERACT_4"/>
    <property type="match status" value="1"/>
</dbReference>
<name>A0A1I6DGN7_9FIRM</name>
<evidence type="ECO:0000256" key="4">
    <source>
        <dbReference type="ARBA" id="ARBA00023163"/>
    </source>
</evidence>
<dbReference type="Gene3D" id="1.10.8.60">
    <property type="match status" value="1"/>
</dbReference>
<dbReference type="PRINTS" id="PR01590">
    <property type="entry name" value="HTHFIS"/>
</dbReference>
<dbReference type="Proteomes" id="UP000199584">
    <property type="component" value="Unassembled WGS sequence"/>
</dbReference>
<dbReference type="InterPro" id="IPR058031">
    <property type="entry name" value="AAA_lid_NorR"/>
</dbReference>
<feature type="domain" description="Sigma-54 factor interaction" evidence="5">
    <location>
        <begin position="325"/>
        <end position="555"/>
    </location>
</feature>
<feature type="domain" description="PAS" evidence="6">
    <location>
        <begin position="199"/>
        <end position="248"/>
    </location>
</feature>
<dbReference type="PROSITE" id="PS00676">
    <property type="entry name" value="SIGMA54_INTERACT_2"/>
    <property type="match status" value="1"/>
</dbReference>
<evidence type="ECO:0000259" key="5">
    <source>
        <dbReference type="PROSITE" id="PS50045"/>
    </source>
</evidence>
<dbReference type="EMBL" id="FOYM01000010">
    <property type="protein sequence ID" value="SFR04551.1"/>
    <property type="molecule type" value="Genomic_DNA"/>
</dbReference>
<protein>
    <submittedName>
        <fullName evidence="7">Transcriptional regulator containing PAS, AAA-type ATPase, and DNA-binding Fis domains</fullName>
    </submittedName>
</protein>
<dbReference type="Pfam" id="PF25601">
    <property type="entry name" value="AAA_lid_14"/>
    <property type="match status" value="1"/>
</dbReference>
<dbReference type="PANTHER" id="PTHR32071">
    <property type="entry name" value="TRANSCRIPTIONAL REGULATORY PROTEIN"/>
    <property type="match status" value="1"/>
</dbReference>
<dbReference type="GO" id="GO:0005524">
    <property type="term" value="F:ATP binding"/>
    <property type="evidence" value="ECO:0007669"/>
    <property type="project" value="UniProtKB-KW"/>
</dbReference>
<dbReference type="SUPFAM" id="SSF52540">
    <property type="entry name" value="P-loop containing nucleoside triphosphate hydrolases"/>
    <property type="match status" value="1"/>
</dbReference>
<dbReference type="SUPFAM" id="SSF46689">
    <property type="entry name" value="Homeodomain-like"/>
    <property type="match status" value="1"/>
</dbReference>
<dbReference type="PROSITE" id="PS50112">
    <property type="entry name" value="PAS"/>
    <property type="match status" value="1"/>
</dbReference>
<dbReference type="CDD" id="cd00130">
    <property type="entry name" value="PAS"/>
    <property type="match status" value="1"/>
</dbReference>
<keyword evidence="2" id="KW-0067">ATP-binding</keyword>
<dbReference type="Pfam" id="PF00158">
    <property type="entry name" value="Sigma54_activat"/>
    <property type="match status" value="1"/>
</dbReference>
<dbReference type="PANTHER" id="PTHR32071:SF57">
    <property type="entry name" value="C4-DICARBOXYLATE TRANSPORT TRANSCRIPTIONAL REGULATORY PROTEIN DCTD"/>
    <property type="match status" value="1"/>
</dbReference>
<dbReference type="SUPFAM" id="SSF55785">
    <property type="entry name" value="PYP-like sensor domain (PAS domain)"/>
    <property type="match status" value="1"/>
</dbReference>
<evidence type="ECO:0000256" key="3">
    <source>
        <dbReference type="ARBA" id="ARBA00023015"/>
    </source>
</evidence>
<dbReference type="STRING" id="39060.SAMN05660706_11097"/>
<dbReference type="SMART" id="SM00091">
    <property type="entry name" value="PAS"/>
    <property type="match status" value="1"/>
</dbReference>
<dbReference type="GO" id="GO:0006355">
    <property type="term" value="P:regulation of DNA-templated transcription"/>
    <property type="evidence" value="ECO:0007669"/>
    <property type="project" value="InterPro"/>
</dbReference>
<evidence type="ECO:0000256" key="1">
    <source>
        <dbReference type="ARBA" id="ARBA00022741"/>
    </source>
</evidence>
<dbReference type="AlphaFoldDB" id="A0A1I6DGN7"/>
<evidence type="ECO:0000313" key="7">
    <source>
        <dbReference type="EMBL" id="SFR04551.1"/>
    </source>
</evidence>
<dbReference type="Pfam" id="PF06506">
    <property type="entry name" value="PrpR_N"/>
    <property type="match status" value="1"/>
</dbReference>
<dbReference type="InterPro" id="IPR010524">
    <property type="entry name" value="Sig_transdc_resp-reg_PrpR_N"/>
</dbReference>
<dbReference type="CDD" id="cd00009">
    <property type="entry name" value="AAA"/>
    <property type="match status" value="1"/>
</dbReference>
<accession>A0A1I6DGN7</accession>
<dbReference type="InterPro" id="IPR003593">
    <property type="entry name" value="AAA+_ATPase"/>
</dbReference>
<dbReference type="SMART" id="SM00382">
    <property type="entry name" value="AAA"/>
    <property type="match status" value="1"/>
</dbReference>
<dbReference type="InterPro" id="IPR025943">
    <property type="entry name" value="Sigma_54_int_dom_ATP-bd_2"/>
</dbReference>
<dbReference type="InterPro" id="IPR025662">
    <property type="entry name" value="Sigma_54_int_dom_ATP-bd_1"/>
</dbReference>
<dbReference type="RefSeq" id="WP_165608234.1">
    <property type="nucleotide sequence ID" value="NZ_FOYM01000010.1"/>
</dbReference>
<gene>
    <name evidence="7" type="ORF">SAMN05660706_11097</name>
</gene>
<evidence type="ECO:0000256" key="2">
    <source>
        <dbReference type="ARBA" id="ARBA00022840"/>
    </source>
</evidence>
<dbReference type="InterPro" id="IPR002078">
    <property type="entry name" value="Sigma_54_int"/>
</dbReference>
<keyword evidence="4" id="KW-0804">Transcription</keyword>
<dbReference type="InterPro" id="IPR027417">
    <property type="entry name" value="P-loop_NTPase"/>
</dbReference>
<keyword evidence="8" id="KW-1185">Reference proteome</keyword>
<dbReference type="Pfam" id="PF02954">
    <property type="entry name" value="HTH_8"/>
    <property type="match status" value="1"/>
</dbReference>
<dbReference type="Gene3D" id="1.10.10.60">
    <property type="entry name" value="Homeodomain-like"/>
    <property type="match status" value="1"/>
</dbReference>
<dbReference type="GO" id="GO:0043565">
    <property type="term" value="F:sequence-specific DNA binding"/>
    <property type="evidence" value="ECO:0007669"/>
    <property type="project" value="InterPro"/>
</dbReference>
<dbReference type="FunFam" id="3.40.50.300:FF:000006">
    <property type="entry name" value="DNA-binding transcriptional regulator NtrC"/>
    <property type="match status" value="1"/>
</dbReference>
<dbReference type="Gene3D" id="3.30.450.20">
    <property type="entry name" value="PAS domain"/>
    <property type="match status" value="1"/>
</dbReference>
<reference evidence="8" key="1">
    <citation type="submission" date="2016-10" db="EMBL/GenBank/DDBJ databases">
        <authorList>
            <person name="Varghese N."/>
            <person name="Submissions S."/>
        </authorList>
    </citation>
    <scope>NUCLEOTIDE SEQUENCE [LARGE SCALE GENOMIC DNA]</scope>
    <source>
        <strain evidence="8">DSM 3669</strain>
    </source>
</reference>
<dbReference type="PROSITE" id="PS00675">
    <property type="entry name" value="SIGMA54_INTERACT_1"/>
    <property type="match status" value="1"/>
</dbReference>
<dbReference type="InterPro" id="IPR009057">
    <property type="entry name" value="Homeodomain-like_sf"/>
</dbReference>
<dbReference type="Pfam" id="PF00989">
    <property type="entry name" value="PAS"/>
    <property type="match status" value="1"/>
</dbReference>
<organism evidence="7 8">
    <name type="scientific">Desulfoscipio geothermicus DSM 3669</name>
    <dbReference type="NCBI Taxonomy" id="1121426"/>
    <lineage>
        <taxon>Bacteria</taxon>
        <taxon>Bacillati</taxon>
        <taxon>Bacillota</taxon>
        <taxon>Clostridia</taxon>
        <taxon>Eubacteriales</taxon>
        <taxon>Desulfallaceae</taxon>
        <taxon>Desulfoscipio</taxon>
    </lineage>
</organism>
<evidence type="ECO:0000313" key="8">
    <source>
        <dbReference type="Proteomes" id="UP000199584"/>
    </source>
</evidence>
<keyword evidence="1" id="KW-0547">Nucleotide-binding</keyword>
<dbReference type="InterPro" id="IPR035965">
    <property type="entry name" value="PAS-like_dom_sf"/>
</dbReference>
<evidence type="ECO:0000259" key="6">
    <source>
        <dbReference type="PROSITE" id="PS50112"/>
    </source>
</evidence>
<dbReference type="GO" id="GO:0000156">
    <property type="term" value="F:phosphorelay response regulator activity"/>
    <property type="evidence" value="ECO:0007669"/>
    <property type="project" value="InterPro"/>
</dbReference>
<dbReference type="Gene3D" id="3.40.50.2300">
    <property type="match status" value="1"/>
</dbReference>
<keyword evidence="3" id="KW-0805">Transcription regulation</keyword>
<keyword evidence="7" id="KW-0238">DNA-binding</keyword>
<dbReference type="InterPro" id="IPR013767">
    <property type="entry name" value="PAS_fold"/>
</dbReference>
<proteinExistence type="predicted"/>
<dbReference type="InterPro" id="IPR000014">
    <property type="entry name" value="PAS"/>
</dbReference>
<dbReference type="SUPFAM" id="SSF159800">
    <property type="entry name" value="PrpR receptor domain-like"/>
    <property type="match status" value="1"/>
</dbReference>
<dbReference type="Gene3D" id="3.40.50.300">
    <property type="entry name" value="P-loop containing nucleotide triphosphate hydrolases"/>
    <property type="match status" value="1"/>
</dbReference>
<sequence length="641" mass="70620">MALPKIGIISPHAGFSKAAGELAGEIGLDLVVGEHKQKNVAALLKKWQNGDAVEAVVTSEVFAASVRDSTILPLVTVQLSAYDVLQALDKARAVGERVALAVHDCAYRFDPAAVFAMLGLKARILRYRNKARFTAELLQVREDLDAVVGTAAAAVQAAGEVGLPAFLVQNDREFIRDALEKAVQISRIRRRDVRLCRSLQAILSNAYDGILAVDERGKVAIFNPVAQKITGLPVEKALGHPVAQVIEINAVCRGLYGDGGAANGEILQLGRFPLVVNRVPVSLGQNRAGLVITFQAADKIRQMEAKIRKELHCQGLLAWYRFSDIIGHSAMMEEAVREARKYARSDAAVLITGESGTGKELFAQSIHNASARRDGPFLAINCAALPESLLESELFGYEEGAFTGARKGGKQGLFALAHGGTIFLDEIGDLSHALQARLLRVLQQKEVLPVGGQRVIPVDVRVISATNRNLLEAVERGGFRVDLYYRLNVLHLHIPPLRMRLEDLPLLFKHFFQRLAGPERLQEMQINDGLLEELKGYLWPGNVRELEGFVERYTALGEENVHEHVTFRNLLRKMKQNQQVDPALNNERLLVLKLGSMEDMEREIIRQAVDLVGGSKGKLARVLGLSRTTLWKKLKEIEENS</sequence>
<dbReference type="InterPro" id="IPR002197">
    <property type="entry name" value="HTH_Fis"/>
</dbReference>
<dbReference type="Gene3D" id="3.40.50.10660">
    <property type="entry name" value="PrpR receptor domain-like"/>
    <property type="match status" value="1"/>
</dbReference>